<dbReference type="InterPro" id="IPR010898">
    <property type="entry name" value="Hpre_diP_synth_I"/>
</dbReference>
<gene>
    <name evidence="2" type="ORF">JFN90_06520</name>
</gene>
<dbReference type="RefSeq" id="WP_199394310.1">
    <property type="nucleotide sequence ID" value="NZ_JAEMHK010000004.1"/>
</dbReference>
<keyword evidence="1" id="KW-0472">Membrane</keyword>
<proteinExistence type="predicted"/>
<reference evidence="2 3" key="1">
    <citation type="submission" date="2020-12" db="EMBL/GenBank/DDBJ databases">
        <title>Geomonas sp. Red259, isolated from paddy soil.</title>
        <authorList>
            <person name="Xu Z."/>
            <person name="Zhang Z."/>
            <person name="Masuda Y."/>
            <person name="Itoh H."/>
            <person name="Senoo K."/>
        </authorList>
    </citation>
    <scope>NUCLEOTIDE SEQUENCE [LARGE SCALE GENOMIC DNA]</scope>
    <source>
        <strain evidence="2 3">Red259</strain>
    </source>
</reference>
<keyword evidence="1" id="KW-1133">Transmembrane helix</keyword>
<comment type="caution">
    <text evidence="2">The sequence shown here is derived from an EMBL/GenBank/DDBJ whole genome shotgun (WGS) entry which is preliminary data.</text>
</comment>
<dbReference type="EMBL" id="JAEMHK010000004">
    <property type="protein sequence ID" value="MBJ6799790.1"/>
    <property type="molecule type" value="Genomic_DNA"/>
</dbReference>
<feature type="transmembrane region" description="Helical" evidence="1">
    <location>
        <begin position="36"/>
        <end position="54"/>
    </location>
</feature>
<dbReference type="Pfam" id="PF07456">
    <property type="entry name" value="Hpre_diP_synt_I"/>
    <property type="match status" value="1"/>
</dbReference>
<feature type="transmembrane region" description="Helical" evidence="1">
    <location>
        <begin position="66"/>
        <end position="99"/>
    </location>
</feature>
<evidence type="ECO:0000313" key="2">
    <source>
        <dbReference type="EMBL" id="MBJ6799790.1"/>
    </source>
</evidence>
<keyword evidence="1" id="KW-0812">Transmembrane</keyword>
<dbReference type="Proteomes" id="UP000641025">
    <property type="component" value="Unassembled WGS sequence"/>
</dbReference>
<feature type="transmembrane region" description="Helical" evidence="1">
    <location>
        <begin position="105"/>
        <end position="130"/>
    </location>
</feature>
<sequence length="182" mass="19209">MRHDTRKLVFLSLLVAMGTALHVVEGMIAIPLPVPGVKLGLANLATLLALRFYCLRDALTVALLRVMLASLIGGFFLSPGFLLAVTGAFGSTLIMALLLEHTRCFSMIGISVAGATVHNLGQLLAASLLLQSGAIVYYLPVLLLAALPTGICTGHLLNSLLQSNSGALLAFAPRREHDNLLL</sequence>
<keyword evidence="3" id="KW-1185">Reference proteome</keyword>
<accession>A0ABS0YQL6</accession>
<feature type="transmembrane region" description="Helical" evidence="1">
    <location>
        <begin position="137"/>
        <end position="157"/>
    </location>
</feature>
<evidence type="ECO:0000256" key="1">
    <source>
        <dbReference type="SAM" id="Phobius"/>
    </source>
</evidence>
<dbReference type="Gene3D" id="1.10.1760.20">
    <property type="match status" value="1"/>
</dbReference>
<dbReference type="PIRSF" id="PIRSF027391">
    <property type="entry name" value="Hpre_diP_synt_I"/>
    <property type="match status" value="1"/>
</dbReference>
<organism evidence="2 3">
    <name type="scientific">Geomonas propionica</name>
    <dbReference type="NCBI Taxonomy" id="2798582"/>
    <lineage>
        <taxon>Bacteria</taxon>
        <taxon>Pseudomonadati</taxon>
        <taxon>Thermodesulfobacteriota</taxon>
        <taxon>Desulfuromonadia</taxon>
        <taxon>Geobacterales</taxon>
        <taxon>Geobacteraceae</taxon>
        <taxon>Geomonas</taxon>
    </lineage>
</organism>
<evidence type="ECO:0000313" key="3">
    <source>
        <dbReference type="Proteomes" id="UP000641025"/>
    </source>
</evidence>
<protein>
    <submittedName>
        <fullName evidence="2">Gx transporter family protein</fullName>
    </submittedName>
</protein>
<dbReference type="InterPro" id="IPR014535">
    <property type="entry name" value="Hpre_diP_synt_I"/>
</dbReference>
<name>A0ABS0YQL6_9BACT</name>